<dbReference type="EMBL" id="GBRH01166604">
    <property type="protein sequence ID" value="JAE31292.1"/>
    <property type="molecule type" value="Transcribed_RNA"/>
</dbReference>
<proteinExistence type="predicted"/>
<name>A0A0A9H3F3_ARUDO</name>
<feature type="region of interest" description="Disordered" evidence="1">
    <location>
        <begin position="1"/>
        <end position="23"/>
    </location>
</feature>
<reference evidence="2" key="2">
    <citation type="journal article" date="2015" name="Data Brief">
        <title>Shoot transcriptome of the giant reed, Arundo donax.</title>
        <authorList>
            <person name="Barrero R.A."/>
            <person name="Guerrero F.D."/>
            <person name="Moolhuijzen P."/>
            <person name="Goolsby J.A."/>
            <person name="Tidwell J."/>
            <person name="Bellgard S.E."/>
            <person name="Bellgard M.I."/>
        </authorList>
    </citation>
    <scope>NUCLEOTIDE SEQUENCE</scope>
    <source>
        <tissue evidence="2">Shoot tissue taken approximately 20 cm above the soil surface</tissue>
    </source>
</reference>
<evidence type="ECO:0000256" key="1">
    <source>
        <dbReference type="SAM" id="MobiDB-lite"/>
    </source>
</evidence>
<feature type="compositionally biased region" description="Low complexity" evidence="1">
    <location>
        <begin position="14"/>
        <end position="23"/>
    </location>
</feature>
<sequence length="85" mass="9041">MVEEATASELFGEPSPSDPSIISLSSSGLGCPPRSFHPDSIHGSVIVRDLGSLSEVDACFTCESLVVASVLYCRWGRRGGEERRG</sequence>
<evidence type="ECO:0000313" key="2">
    <source>
        <dbReference type="EMBL" id="JAE31292.1"/>
    </source>
</evidence>
<protein>
    <submittedName>
        <fullName evidence="2">Uncharacterized protein</fullName>
    </submittedName>
</protein>
<reference evidence="2" key="1">
    <citation type="submission" date="2014-09" db="EMBL/GenBank/DDBJ databases">
        <authorList>
            <person name="Magalhaes I.L.F."/>
            <person name="Oliveira U."/>
            <person name="Santos F.R."/>
            <person name="Vidigal T.H.D.A."/>
            <person name="Brescovit A.D."/>
            <person name="Santos A.J."/>
        </authorList>
    </citation>
    <scope>NUCLEOTIDE SEQUENCE</scope>
    <source>
        <tissue evidence="2">Shoot tissue taken approximately 20 cm above the soil surface</tissue>
    </source>
</reference>
<organism evidence="2">
    <name type="scientific">Arundo donax</name>
    <name type="common">Giant reed</name>
    <name type="synonym">Donax arundinaceus</name>
    <dbReference type="NCBI Taxonomy" id="35708"/>
    <lineage>
        <taxon>Eukaryota</taxon>
        <taxon>Viridiplantae</taxon>
        <taxon>Streptophyta</taxon>
        <taxon>Embryophyta</taxon>
        <taxon>Tracheophyta</taxon>
        <taxon>Spermatophyta</taxon>
        <taxon>Magnoliopsida</taxon>
        <taxon>Liliopsida</taxon>
        <taxon>Poales</taxon>
        <taxon>Poaceae</taxon>
        <taxon>PACMAD clade</taxon>
        <taxon>Arundinoideae</taxon>
        <taxon>Arundineae</taxon>
        <taxon>Arundo</taxon>
    </lineage>
</organism>
<dbReference type="AlphaFoldDB" id="A0A0A9H3F3"/>
<accession>A0A0A9H3F3</accession>